<feature type="compositionally biased region" description="Low complexity" evidence="1">
    <location>
        <begin position="44"/>
        <end position="60"/>
    </location>
</feature>
<evidence type="ECO:0008006" key="4">
    <source>
        <dbReference type="Google" id="ProtNLM"/>
    </source>
</evidence>
<name>A0ABZ2SZV3_9ENTE</name>
<proteinExistence type="predicted"/>
<organism evidence="2 3">
    <name type="scientific">Candidatus Enterococcus mangumiae</name>
    <dbReference type="NCBI Taxonomy" id="2230878"/>
    <lineage>
        <taxon>Bacteria</taxon>
        <taxon>Bacillati</taxon>
        <taxon>Bacillota</taxon>
        <taxon>Bacilli</taxon>
        <taxon>Lactobacillales</taxon>
        <taxon>Enterococcaceae</taxon>
        <taxon>Enterococcus</taxon>
    </lineage>
</organism>
<reference evidence="2 3" key="1">
    <citation type="submission" date="2024-03" db="EMBL/GenBank/DDBJ databases">
        <title>The Genome Sequence of Enterococcus sp. DIV1094.</title>
        <authorList>
            <consortium name="The Broad Institute Genomics Platform"/>
            <consortium name="The Broad Institute Microbial Omics Core"/>
            <consortium name="The Broad Institute Genomic Center for Infectious Diseases"/>
            <person name="Earl A."/>
            <person name="Manson A."/>
            <person name="Gilmore M."/>
            <person name="Schwartman J."/>
            <person name="Shea T."/>
            <person name="Abouelleil A."/>
            <person name="Cao P."/>
            <person name="Chapman S."/>
            <person name="Cusick C."/>
            <person name="Young S."/>
            <person name="Neafsey D."/>
            <person name="Nusbaum C."/>
            <person name="Birren B."/>
        </authorList>
    </citation>
    <scope>NUCLEOTIDE SEQUENCE [LARGE SCALE GENOMIC DNA]</scope>
    <source>
        <strain evidence="2 3">DIV1094</strain>
    </source>
</reference>
<accession>A0ABZ2SZV3</accession>
<evidence type="ECO:0000313" key="2">
    <source>
        <dbReference type="EMBL" id="WYJ81256.1"/>
    </source>
</evidence>
<evidence type="ECO:0000256" key="1">
    <source>
        <dbReference type="SAM" id="MobiDB-lite"/>
    </source>
</evidence>
<protein>
    <recommendedName>
        <fullName evidence="4">WxL domain-containing protein</fullName>
    </recommendedName>
</protein>
<dbReference type="RefSeq" id="WP_206856058.1">
    <property type="nucleotide sequence ID" value="NZ_CP147250.1"/>
</dbReference>
<gene>
    <name evidence="2" type="ORF">DOK79_002840</name>
</gene>
<dbReference type="Proteomes" id="UP000664360">
    <property type="component" value="Chromosome"/>
</dbReference>
<dbReference type="EMBL" id="CP147250">
    <property type="protein sequence ID" value="WYJ81256.1"/>
    <property type="molecule type" value="Genomic_DNA"/>
</dbReference>
<evidence type="ECO:0000313" key="3">
    <source>
        <dbReference type="Proteomes" id="UP000664360"/>
    </source>
</evidence>
<keyword evidence="3" id="KW-1185">Reference proteome</keyword>
<feature type="region of interest" description="Disordered" evidence="1">
    <location>
        <begin position="37"/>
        <end position="63"/>
    </location>
</feature>
<sequence length="734" mass="81725">MEKLSRLLIFISIICLTSSTMSQHYALTTRIENSGPITVNSSDSAIAETSENTSTESTTHSIEEPEKMARAEQQSLSDKINQTSVLESGLNVESEQSITAYVGTGTESDPFLVGSQAEMTSALSIIRNDSGTGPYYIELTGNIVYTGLNIVFSFYKNLIIDGKGYYLLHSNDSSSEAGTLFNAATAGLTITLRNINFGSDTLMDNNGIIYDRNPARSIYSEYQSSSYYDRLEVVIENVHYYGTVYSRVINSAKVTFKGDNSFRNAGRFTIHKQILVAENSTTLIDDSASTETNTSRAAFLSLNNLDEDVLILERNAELSIITHAPSAIYVDNLATVDIKDEARLFVHTLHPTAYSSHIVQSSASPHANMTIRVGQDATVVHESQSVIGNVYHFWVNKPKYILFRSKTRETTRFRGYFRIFRQDRASDFGGDYQVNYLYGGNRLLTTPVFFGNTALVDMYYVDNGTLGSYDIIYQPSFIINDIQVEPEVDLDISNLNITINAVSPVERPLINYNFKLSRQRLWTGSSLRTLDAQRIVESATLSTSGVVAVQSSATEGVWKEQKLQAGTYYVYLQATGLMQEDPSLAHLPSSSLWYEVVIEVPRSPLNIEVPLEKIFKVREEGEFDTIELSKPIISHSNFPINLTVTEVVEHTTDSPVTLVNEILPDSDKHLRLHLASTDNQDSGPLVVGENQASPIEIPPFFDNPLHLYLKGHYVGGLHVKHDVSYSFIYQLTAK</sequence>